<protein>
    <submittedName>
        <fullName evidence="2">SnoaL-like domain-containing protein</fullName>
    </submittedName>
</protein>
<keyword evidence="1" id="KW-1185">Reference proteome</keyword>
<organism evidence="1 2">
    <name type="scientific">Meloidogyne hapla</name>
    <name type="common">Root-knot nematode worm</name>
    <dbReference type="NCBI Taxonomy" id="6305"/>
    <lineage>
        <taxon>Eukaryota</taxon>
        <taxon>Metazoa</taxon>
        <taxon>Ecdysozoa</taxon>
        <taxon>Nematoda</taxon>
        <taxon>Chromadorea</taxon>
        <taxon>Rhabditida</taxon>
        <taxon>Tylenchina</taxon>
        <taxon>Tylenchomorpha</taxon>
        <taxon>Tylenchoidea</taxon>
        <taxon>Meloidogynidae</taxon>
        <taxon>Meloidogyninae</taxon>
        <taxon>Meloidogyne</taxon>
    </lineage>
</organism>
<sequence>MHGLIKNRNRREKEIGILDGSVEVSQLESQMQARSLFADRELRRAFSTYSKMLCDYITDSTLSGEDFTHLNPTLVVRKLSNIQEVEARWVERNVLEFWPCSIIHKYNIMKTDGKCYDKLMINVSISESEHTIKAFMDPLTSVLTRNANTVPCERHRSIAVELKGTLS</sequence>
<evidence type="ECO:0000313" key="2">
    <source>
        <dbReference type="WBParaSite" id="MhA1_Contig2070.frz3.gene3"/>
    </source>
</evidence>
<name>A0A1I8BEC1_MELHA</name>
<evidence type="ECO:0000313" key="1">
    <source>
        <dbReference type="Proteomes" id="UP000095281"/>
    </source>
</evidence>
<accession>A0A1I8BEC1</accession>
<dbReference type="Proteomes" id="UP000095281">
    <property type="component" value="Unplaced"/>
</dbReference>
<reference evidence="2" key="1">
    <citation type="submission" date="2016-11" db="UniProtKB">
        <authorList>
            <consortium name="WormBaseParasite"/>
        </authorList>
    </citation>
    <scope>IDENTIFICATION</scope>
</reference>
<proteinExistence type="predicted"/>
<dbReference type="AlphaFoldDB" id="A0A1I8BEC1"/>
<dbReference type="WBParaSite" id="MhA1_Contig2070.frz3.gene3">
    <property type="protein sequence ID" value="MhA1_Contig2070.frz3.gene3"/>
    <property type="gene ID" value="MhA1_Contig2070.frz3.gene3"/>
</dbReference>